<reference evidence="2 4" key="2">
    <citation type="submission" date="2017-12" db="EMBL/GenBank/DDBJ databases">
        <title>Comparative Functional Genomics of Dry Heat Resistant strains isolated from the Viking Spacecraft.</title>
        <authorList>
            <person name="Seuylemezian A."/>
            <person name="Cooper K."/>
            <person name="Vaishampayan P."/>
        </authorList>
    </citation>
    <scope>NUCLEOTIDE SEQUENCE [LARGE SCALE GENOMIC DNA]</scope>
    <source>
        <strain evidence="2 4">ATCC 29669</strain>
    </source>
</reference>
<dbReference type="PANTHER" id="PTHR33639">
    <property type="entry name" value="THIOL-DISULFIDE OXIDOREDUCTASE DCC"/>
    <property type="match status" value="1"/>
</dbReference>
<dbReference type="InterPro" id="IPR052927">
    <property type="entry name" value="DCC_oxidoreductase"/>
</dbReference>
<dbReference type="Proteomes" id="UP000235114">
    <property type="component" value="Unassembled WGS sequence"/>
</dbReference>
<evidence type="ECO:0000313" key="3">
    <source>
        <dbReference type="Proteomes" id="UP000234951"/>
    </source>
</evidence>
<dbReference type="GO" id="GO:0015035">
    <property type="term" value="F:protein-disulfide reductase activity"/>
    <property type="evidence" value="ECO:0007669"/>
    <property type="project" value="InterPro"/>
</dbReference>
<dbReference type="RefSeq" id="WP_101578619.1">
    <property type="nucleotide sequence ID" value="NZ_PGVA01000044.1"/>
</dbReference>
<dbReference type="EMBL" id="PGVD01000022">
    <property type="protein sequence ID" value="PLR98330.1"/>
    <property type="molecule type" value="Genomic_DNA"/>
</dbReference>
<keyword evidence="4" id="KW-1185">Reference proteome</keyword>
<comment type="caution">
    <text evidence="1">The sequence shown here is derived from an EMBL/GenBank/DDBJ whole genome shotgun (WGS) entry which is preliminary data.</text>
</comment>
<proteinExistence type="predicted"/>
<reference evidence="1 3" key="1">
    <citation type="submission" date="2017-11" db="EMBL/GenBank/DDBJ databases">
        <title>Comparitive Functional Genomics of Dry Heat Resistant strains isolated from the Viking Spacecraft.</title>
        <authorList>
            <person name="Seuylemezian A."/>
            <person name="Cooper K."/>
            <person name="Vaishampayan P."/>
        </authorList>
    </citation>
    <scope>NUCLEOTIDE SEQUENCE [LARGE SCALE GENOMIC DNA]</scope>
    <source>
        <strain evidence="1 3">M4.6</strain>
    </source>
</reference>
<dbReference type="InterPro" id="IPR007263">
    <property type="entry name" value="DCC1-like"/>
</dbReference>
<evidence type="ECO:0000313" key="4">
    <source>
        <dbReference type="Proteomes" id="UP000235114"/>
    </source>
</evidence>
<evidence type="ECO:0000313" key="2">
    <source>
        <dbReference type="EMBL" id="PLR98330.1"/>
    </source>
</evidence>
<protein>
    <submittedName>
        <fullName evidence="1">Thiol-disulfide oxidoreductase</fullName>
    </submittedName>
</protein>
<dbReference type="OrthoDB" id="9785438at2"/>
<evidence type="ECO:0000313" key="1">
    <source>
        <dbReference type="EMBL" id="PLR80792.1"/>
    </source>
</evidence>
<dbReference type="EMBL" id="PGVA01000044">
    <property type="protein sequence ID" value="PLR80792.1"/>
    <property type="molecule type" value="Genomic_DNA"/>
</dbReference>
<dbReference type="AlphaFoldDB" id="A0A2N5GIK7"/>
<dbReference type="PANTHER" id="PTHR33639:SF2">
    <property type="entry name" value="DUF393 DOMAIN-CONTAINING PROTEIN"/>
    <property type="match status" value="1"/>
</dbReference>
<organism evidence="1 3">
    <name type="scientific">Bacillus canaveralius</name>
    <dbReference type="NCBI Taxonomy" id="1403243"/>
    <lineage>
        <taxon>Bacteria</taxon>
        <taxon>Bacillati</taxon>
        <taxon>Bacillota</taxon>
        <taxon>Bacilli</taxon>
        <taxon>Bacillales</taxon>
        <taxon>Bacillaceae</taxon>
        <taxon>Bacillus</taxon>
    </lineage>
</organism>
<dbReference type="Proteomes" id="UP000234951">
    <property type="component" value="Unassembled WGS sequence"/>
</dbReference>
<accession>A0A2N5GIK7</accession>
<sequence length="130" mass="15015">MAAIILFDGVCNLCHSSVQFIIKRDQQGYFKFASIQGDVGQKLLQEYNLKNNIDSIVLIEKRKAFIKSSAALRTASKLQGGWKLLVLLLLVPVPVRNFFYDWIAHNRYRWFGKQDSCMIPSPSMKERFLE</sequence>
<gene>
    <name evidence="1" type="ORF">CU635_17220</name>
    <name evidence="2" type="ORF">CVD25_08150</name>
</gene>
<dbReference type="Pfam" id="PF04134">
    <property type="entry name" value="DCC1-like"/>
    <property type="match status" value="1"/>
</dbReference>
<name>A0A2N5GIK7_9BACI</name>